<dbReference type="PANTHER" id="PTHR30349">
    <property type="entry name" value="PHAGE INTEGRASE-RELATED"/>
    <property type="match status" value="1"/>
</dbReference>
<dbReference type="GO" id="GO:0003677">
    <property type="term" value="F:DNA binding"/>
    <property type="evidence" value="ECO:0007669"/>
    <property type="project" value="InterPro"/>
</dbReference>
<proteinExistence type="predicted"/>
<evidence type="ECO:0000256" key="2">
    <source>
        <dbReference type="ARBA" id="ARBA00023172"/>
    </source>
</evidence>
<keyword evidence="1" id="KW-0229">DNA integration</keyword>
<accession>A0AAQ0BK63</accession>
<dbReference type="PANTHER" id="PTHR30349:SF64">
    <property type="entry name" value="PROPHAGE INTEGRASE INTD-RELATED"/>
    <property type="match status" value="1"/>
</dbReference>
<sequence length="334" mass="38620">MASIKESTDANGQSKYYVHWKDEKSGHGRRRIFKNIDDATHHFWQKQNMELDCRTANWIGIDRSWTFRKLILFFLGYQANKLEKNIIRMSSYTKCRHDLLAVQGPILDKNVLHISHRDITESVRPGCQRWIRSAFFLLIEKRLITFNPVDRPVRRHRRPITIPTREIVRQLLNTAPQRERIACWLGICGLRLGEALAVTYEDISAETIQIRRHIVNGVIREGLKRGVERQVRMPRELLALLDKSLFGTPQPLVSNSFTRAALSINYGTQGILQKTLSAHGIKRFHHLRHFAVSRLAARGVDITHVSRLIGHVNIKTTIDVYGHLFCAPVDMDLD</sequence>
<feature type="domain" description="Tyr recombinase" evidence="3">
    <location>
        <begin position="158"/>
        <end position="334"/>
    </location>
</feature>
<evidence type="ECO:0000313" key="4">
    <source>
        <dbReference type="EMBL" id="QPF06756.1"/>
    </source>
</evidence>
<dbReference type="Proteomes" id="UP000594500">
    <property type="component" value="Chromosome"/>
</dbReference>
<dbReference type="InterPro" id="IPR002104">
    <property type="entry name" value="Integrase_catalytic"/>
</dbReference>
<dbReference type="InterPro" id="IPR011010">
    <property type="entry name" value="DNA_brk_join_enz"/>
</dbReference>
<organism evidence="4 5">
    <name type="scientific">Raoultella terrigena</name>
    <name type="common">Klebsiella terrigena</name>
    <dbReference type="NCBI Taxonomy" id="577"/>
    <lineage>
        <taxon>Bacteria</taxon>
        <taxon>Pseudomonadati</taxon>
        <taxon>Pseudomonadota</taxon>
        <taxon>Gammaproteobacteria</taxon>
        <taxon>Enterobacterales</taxon>
        <taxon>Enterobacteriaceae</taxon>
        <taxon>Klebsiella/Raoultella group</taxon>
        <taxon>Raoultella</taxon>
    </lineage>
</organism>
<name>A0AAQ0BK63_RAOTE</name>
<dbReference type="GO" id="GO:0006310">
    <property type="term" value="P:DNA recombination"/>
    <property type="evidence" value="ECO:0007669"/>
    <property type="project" value="UniProtKB-KW"/>
</dbReference>
<dbReference type="Pfam" id="PF00589">
    <property type="entry name" value="Phage_integrase"/>
    <property type="match status" value="1"/>
</dbReference>
<dbReference type="Gene3D" id="1.10.443.10">
    <property type="entry name" value="Intergrase catalytic core"/>
    <property type="match status" value="1"/>
</dbReference>
<dbReference type="InterPro" id="IPR050090">
    <property type="entry name" value="Tyrosine_recombinase_XerCD"/>
</dbReference>
<reference evidence="4 5" key="1">
    <citation type="submission" date="2020-10" db="EMBL/GenBank/DDBJ databases">
        <title>Resistance determinants and their genetic context in bacteria from a longitudinal study of pigs reared under conventional and antibiotic-free husbandry practices.</title>
        <authorList>
            <person name="Poulin-Laprade D."/>
            <person name="Brouard J.-S."/>
            <person name="Gagnon N."/>
            <person name="Turcotte A."/>
            <person name="Langlois A."/>
            <person name="Matte J.J."/>
            <person name="Carrillo C.D."/>
            <person name="Zaheer R."/>
            <person name="McAllister T."/>
            <person name="Topp E."/>
            <person name="Talbot G."/>
        </authorList>
    </citation>
    <scope>NUCLEOTIDE SEQUENCE [LARGE SCALE GENOMIC DNA]</scope>
    <source>
        <strain evidence="4 5">Res13-Abat-PEB01-P1-04-A</strain>
    </source>
</reference>
<dbReference type="AlphaFoldDB" id="A0AAQ0BK63"/>
<keyword evidence="2" id="KW-0233">DNA recombination</keyword>
<dbReference type="SUPFAM" id="SSF56349">
    <property type="entry name" value="DNA breaking-rejoining enzymes"/>
    <property type="match status" value="1"/>
</dbReference>
<dbReference type="PROSITE" id="PS51898">
    <property type="entry name" value="TYR_RECOMBINASE"/>
    <property type="match status" value="1"/>
</dbReference>
<evidence type="ECO:0000313" key="5">
    <source>
        <dbReference type="Proteomes" id="UP000594500"/>
    </source>
</evidence>
<dbReference type="RefSeq" id="WP_195709434.1">
    <property type="nucleotide sequence ID" value="NZ_CP062916.1"/>
</dbReference>
<gene>
    <name evidence="4" type="ORF">IMO34_15430</name>
</gene>
<dbReference type="EMBL" id="CP062916">
    <property type="protein sequence ID" value="QPF06756.1"/>
    <property type="molecule type" value="Genomic_DNA"/>
</dbReference>
<dbReference type="GO" id="GO:0015074">
    <property type="term" value="P:DNA integration"/>
    <property type="evidence" value="ECO:0007669"/>
    <property type="project" value="UniProtKB-KW"/>
</dbReference>
<dbReference type="InterPro" id="IPR013762">
    <property type="entry name" value="Integrase-like_cat_sf"/>
</dbReference>
<evidence type="ECO:0000256" key="1">
    <source>
        <dbReference type="ARBA" id="ARBA00022908"/>
    </source>
</evidence>
<evidence type="ECO:0000259" key="3">
    <source>
        <dbReference type="PROSITE" id="PS51898"/>
    </source>
</evidence>
<protein>
    <submittedName>
        <fullName evidence="4">Tyrosine-type recombinase/integrase</fullName>
    </submittedName>
</protein>